<dbReference type="FunFam" id="3.40.1030.10:FF:000003">
    <property type="entry name" value="Pyrimidine-nucleoside phosphorylase"/>
    <property type="match status" value="1"/>
</dbReference>
<dbReference type="InterPro" id="IPR017459">
    <property type="entry name" value="Glycosyl_Trfase_fam3_N_dom"/>
</dbReference>
<keyword evidence="9" id="KW-1185">Reference proteome</keyword>
<dbReference type="PROSITE" id="PS00647">
    <property type="entry name" value="THYMID_PHOSPHORYLASE"/>
    <property type="match status" value="1"/>
</dbReference>
<reference evidence="8" key="1">
    <citation type="submission" date="2019-06" db="EMBL/GenBank/DDBJ databases">
        <authorList>
            <consortium name="Wellcome Sanger Institute Data Sharing"/>
        </authorList>
    </citation>
    <scope>NUCLEOTIDE SEQUENCE [LARGE SCALE GENOMIC DNA]</scope>
</reference>
<dbReference type="UniPathway" id="UPA00578">
    <property type="reaction ID" value="UER00638"/>
</dbReference>
<evidence type="ECO:0000256" key="5">
    <source>
        <dbReference type="PIRNR" id="PIRNR000478"/>
    </source>
</evidence>
<dbReference type="GO" id="GO:0004645">
    <property type="term" value="F:1,4-alpha-oligoglucan phosphorylase activity"/>
    <property type="evidence" value="ECO:0007669"/>
    <property type="project" value="InterPro"/>
</dbReference>
<dbReference type="NCBIfam" id="NF004490">
    <property type="entry name" value="PRK05820.1"/>
    <property type="match status" value="1"/>
</dbReference>
<keyword evidence="6" id="KW-0732">Signal</keyword>
<dbReference type="SUPFAM" id="SSF54680">
    <property type="entry name" value="Pyrimidine nucleoside phosphorylase C-terminal domain"/>
    <property type="match status" value="1"/>
</dbReference>
<dbReference type="InterPro" id="IPR036566">
    <property type="entry name" value="PYNP-like_C_sf"/>
</dbReference>
<gene>
    <name evidence="8" type="primary">LOC115404023</name>
</gene>
<dbReference type="GO" id="GO:0005829">
    <property type="term" value="C:cytosol"/>
    <property type="evidence" value="ECO:0007669"/>
    <property type="project" value="TreeGrafter"/>
</dbReference>
<dbReference type="PANTHER" id="PTHR10515:SF0">
    <property type="entry name" value="THYMIDINE PHOSPHORYLASE"/>
    <property type="match status" value="1"/>
</dbReference>
<dbReference type="GO" id="GO:0006206">
    <property type="term" value="P:pyrimidine nucleobase metabolic process"/>
    <property type="evidence" value="ECO:0007669"/>
    <property type="project" value="InterPro"/>
</dbReference>
<evidence type="ECO:0000259" key="7">
    <source>
        <dbReference type="SMART" id="SM00941"/>
    </source>
</evidence>
<dbReference type="SUPFAM" id="SSF47648">
    <property type="entry name" value="Nucleoside phosphorylase/phosphoribosyltransferase N-terminal domain"/>
    <property type="match status" value="1"/>
</dbReference>
<dbReference type="SUPFAM" id="SSF52418">
    <property type="entry name" value="Nucleoside phosphorylase/phosphoribosyltransferase catalytic domain"/>
    <property type="match status" value="1"/>
</dbReference>
<reference evidence="8" key="2">
    <citation type="submission" date="2025-08" db="UniProtKB">
        <authorList>
            <consortium name="Ensembl"/>
        </authorList>
    </citation>
    <scope>IDENTIFICATION</scope>
</reference>
<dbReference type="PIRSF" id="PIRSF000478">
    <property type="entry name" value="TP_PyNP"/>
    <property type="match status" value="1"/>
</dbReference>
<dbReference type="AlphaFoldDB" id="A0A672GKN1"/>
<dbReference type="Gene3D" id="3.40.1030.10">
    <property type="entry name" value="Nucleoside phosphorylase/phosphoribosyltransferase catalytic domain"/>
    <property type="match status" value="1"/>
</dbReference>
<proteinExistence type="inferred from homology"/>
<evidence type="ECO:0000256" key="3">
    <source>
        <dbReference type="ARBA" id="ARBA00022676"/>
    </source>
</evidence>
<keyword evidence="3 5" id="KW-0328">Glycosyltransferase</keyword>
<sequence>MSVVSVVGVWAACWAEFLGAAGVRRVSGSGTTGLPLLSPAFCAFPIQADMSSMQELIRKKRDGETLSDEEVAAFVQAVSNGSIQQSQIGAMLMAIYLKGMVIEETRTLTREMMTSGEVLTWPEEWKGLVVDKHSTGGVGDKISLVLAPALAACGCKVPMISGRGLAHTGGTLDKLESIPGYNIQQSAAQIRDILTSVGCCIVGQTERLVPADRVMYALRDATSTVDNLPLITGSIISKKGAESLSALVLDVKFGRAALYKDLESAKALARMLVDTGNGLGIRTGAVLSCMDTVIGRCVGNSLEVIESLETLKGKGPSDLVELVNTLGGILLEKIGLASDLSEGERKISEAVKGGAALSKFQAMMEAQGVDGETARRLCSSNTDYFTVLRKSKSQLELEAKEDGFVEDIDGMTLAQVLHKLGAGRSQAGQPVNHSVGAELLLSVGDRVQKGEDDDQRRSVCLSTEGAEHSDSNFTIQTLPHPTIRQHTNAHCY</sequence>
<evidence type="ECO:0000256" key="6">
    <source>
        <dbReference type="SAM" id="SignalP"/>
    </source>
</evidence>
<dbReference type="FunFam" id="1.20.970.10:FF:000011">
    <property type="entry name" value="Thymidine phosphorylase"/>
    <property type="match status" value="1"/>
</dbReference>
<protein>
    <recommendedName>
        <fullName evidence="5">Thymidine phosphorylase</fullName>
        <shortName evidence="5">TP</shortName>
        <ecNumber evidence="5">2.4.2.4</ecNumber>
    </recommendedName>
    <alternativeName>
        <fullName evidence="5">TdRPase</fullName>
    </alternativeName>
</protein>
<dbReference type="InterPro" id="IPR035902">
    <property type="entry name" value="Nuc_phospho_transferase"/>
</dbReference>
<dbReference type="GO" id="GO:0006213">
    <property type="term" value="P:pyrimidine nucleoside metabolic process"/>
    <property type="evidence" value="ECO:0007669"/>
    <property type="project" value="UniProtKB-UniRule"/>
</dbReference>
<dbReference type="InterPro" id="IPR013102">
    <property type="entry name" value="PYNP_C"/>
</dbReference>
<dbReference type="Gene3D" id="1.20.970.10">
    <property type="entry name" value="Transferase, Pyrimidine Nucleoside Phosphorylase, Chain C"/>
    <property type="match status" value="1"/>
</dbReference>
<feature type="chain" id="PRO_5025464646" description="Thymidine phosphorylase" evidence="6">
    <location>
        <begin position="16"/>
        <end position="492"/>
    </location>
</feature>
<dbReference type="Pfam" id="PF07831">
    <property type="entry name" value="PYNP_C"/>
    <property type="match status" value="1"/>
</dbReference>
<evidence type="ECO:0000256" key="4">
    <source>
        <dbReference type="ARBA" id="ARBA00022679"/>
    </source>
</evidence>
<dbReference type="Proteomes" id="UP000472267">
    <property type="component" value="Chromosome 17"/>
</dbReference>
<evidence type="ECO:0000256" key="2">
    <source>
        <dbReference type="ARBA" id="ARBA00011738"/>
    </source>
</evidence>
<comment type="similarity">
    <text evidence="1 5">Belongs to the thymidine/pyrimidine-nucleoside phosphorylase family.</text>
</comment>
<dbReference type="InterPro" id="IPR017872">
    <property type="entry name" value="Pyrmidine_PPase_CS"/>
</dbReference>
<dbReference type="InterPro" id="IPR018090">
    <property type="entry name" value="Pyrmidine_PPas_bac/euk"/>
</dbReference>
<evidence type="ECO:0000313" key="9">
    <source>
        <dbReference type="Proteomes" id="UP000472267"/>
    </source>
</evidence>
<comment type="function">
    <text evidence="5">Catalyzes the reversible phosphorolysis of thymidine. The produced molecules are then utilized as carbon and energy sources or in the rescue of pyrimidine bases for nucleotide synthesis.</text>
</comment>
<dbReference type="Pfam" id="PF00591">
    <property type="entry name" value="Glycos_transf_3"/>
    <property type="match status" value="1"/>
</dbReference>
<dbReference type="InterPro" id="IPR000053">
    <property type="entry name" value="Thymidine/pyrmidine_PPase"/>
</dbReference>
<dbReference type="Ensembl" id="ENSSFAT00005020118.1">
    <property type="protein sequence ID" value="ENSSFAP00005019338.1"/>
    <property type="gene ID" value="ENSSFAG00005010026.1"/>
</dbReference>
<dbReference type="EC" id="2.4.2.4" evidence="5"/>
<dbReference type="PANTHER" id="PTHR10515">
    <property type="entry name" value="THYMIDINE PHOSPHORYLASE"/>
    <property type="match status" value="1"/>
</dbReference>
<dbReference type="Gene3D" id="3.90.1170.30">
    <property type="entry name" value="Pyrimidine nucleoside phosphorylase-like, C-terminal domain"/>
    <property type="match status" value="1"/>
</dbReference>
<comment type="subunit">
    <text evidence="2 5">Homodimer.</text>
</comment>
<feature type="signal peptide" evidence="6">
    <location>
        <begin position="1"/>
        <end position="15"/>
    </location>
</feature>
<reference evidence="8" key="3">
    <citation type="submission" date="2025-09" db="UniProtKB">
        <authorList>
            <consortium name="Ensembl"/>
        </authorList>
    </citation>
    <scope>IDENTIFICATION</scope>
</reference>
<organism evidence="8 9">
    <name type="scientific">Salarias fasciatus</name>
    <name type="common">Jewelled blenny</name>
    <name type="synonym">Blennius fasciatus</name>
    <dbReference type="NCBI Taxonomy" id="181472"/>
    <lineage>
        <taxon>Eukaryota</taxon>
        <taxon>Metazoa</taxon>
        <taxon>Chordata</taxon>
        <taxon>Craniata</taxon>
        <taxon>Vertebrata</taxon>
        <taxon>Euteleostomi</taxon>
        <taxon>Actinopterygii</taxon>
        <taxon>Neopterygii</taxon>
        <taxon>Teleostei</taxon>
        <taxon>Neoteleostei</taxon>
        <taxon>Acanthomorphata</taxon>
        <taxon>Ovalentaria</taxon>
        <taxon>Blenniimorphae</taxon>
        <taxon>Blenniiformes</taxon>
        <taxon>Blennioidei</taxon>
        <taxon>Blenniidae</taxon>
        <taxon>Salariinae</taxon>
        <taxon>Salarias</taxon>
    </lineage>
</organism>
<feature type="domain" description="Pyrimidine nucleoside phosphorylase C-terminal" evidence="7">
    <location>
        <begin position="404"/>
        <end position="470"/>
    </location>
</feature>
<name>A0A672GKN1_SALFA</name>
<dbReference type="InterPro" id="IPR000312">
    <property type="entry name" value="Glycosyl_Trfase_fam3"/>
</dbReference>
<accession>A0A672GKN1</accession>
<keyword evidence="4 5" id="KW-0808">Transferase</keyword>
<dbReference type="GO" id="GO:0009032">
    <property type="term" value="F:thymidine phosphorylase activity"/>
    <property type="evidence" value="ECO:0007669"/>
    <property type="project" value="UniProtKB-UniRule"/>
</dbReference>
<dbReference type="Pfam" id="PF02885">
    <property type="entry name" value="Glycos_trans_3N"/>
    <property type="match status" value="1"/>
</dbReference>
<dbReference type="SMART" id="SM00941">
    <property type="entry name" value="PYNP_C"/>
    <property type="match status" value="1"/>
</dbReference>
<dbReference type="NCBIfam" id="TIGR02644">
    <property type="entry name" value="Y_phosphoryl"/>
    <property type="match status" value="1"/>
</dbReference>
<evidence type="ECO:0000313" key="8">
    <source>
        <dbReference type="Ensembl" id="ENSSFAP00005019338.1"/>
    </source>
</evidence>
<comment type="pathway">
    <text evidence="5">Pyrimidine metabolism; dTMP biosynthesis via salvage pathway; dTMP from thymine: step 1/2.</text>
</comment>
<dbReference type="InParanoid" id="A0A672GKN1"/>
<comment type="catalytic activity">
    <reaction evidence="5">
        <text>thymidine + phosphate = 2-deoxy-alpha-D-ribose 1-phosphate + thymine</text>
        <dbReference type="Rhea" id="RHEA:16037"/>
        <dbReference type="ChEBI" id="CHEBI:17748"/>
        <dbReference type="ChEBI" id="CHEBI:17821"/>
        <dbReference type="ChEBI" id="CHEBI:43474"/>
        <dbReference type="ChEBI" id="CHEBI:57259"/>
        <dbReference type="EC" id="2.4.2.4"/>
    </reaction>
</comment>
<evidence type="ECO:0000256" key="1">
    <source>
        <dbReference type="ARBA" id="ARBA00006915"/>
    </source>
</evidence>
<dbReference type="InterPro" id="IPR036320">
    <property type="entry name" value="Glycosyl_Trfase_fam3_N_dom_sf"/>
</dbReference>